<reference evidence="1" key="2">
    <citation type="journal article" date="2014" name="ISME J.">
        <title>Microbial stratification in low pH oxic and suboxic macroscopic growths along an acid mine drainage.</title>
        <authorList>
            <person name="Mendez-Garcia C."/>
            <person name="Mesa V."/>
            <person name="Sprenger R.R."/>
            <person name="Richter M."/>
            <person name="Diez M.S."/>
            <person name="Solano J."/>
            <person name="Bargiela R."/>
            <person name="Golyshina O.V."/>
            <person name="Manteca A."/>
            <person name="Ramos J.L."/>
            <person name="Gallego J.R."/>
            <person name="Llorente I."/>
            <person name="Martins Dos Santos V.A."/>
            <person name="Jensen O.N."/>
            <person name="Pelaez A.I."/>
            <person name="Sanchez J."/>
            <person name="Ferrer M."/>
        </authorList>
    </citation>
    <scope>NUCLEOTIDE SEQUENCE</scope>
</reference>
<reference evidence="1" key="1">
    <citation type="submission" date="2013-08" db="EMBL/GenBank/DDBJ databases">
        <authorList>
            <person name="Mendez C."/>
            <person name="Richter M."/>
            <person name="Ferrer M."/>
            <person name="Sanchez J."/>
        </authorList>
    </citation>
    <scope>NUCLEOTIDE SEQUENCE</scope>
</reference>
<dbReference type="PANTHER" id="PTHR10668">
    <property type="entry name" value="PHYTOENE DEHYDROGENASE"/>
    <property type="match status" value="1"/>
</dbReference>
<feature type="non-terminal residue" evidence="1">
    <location>
        <position position="1"/>
    </location>
</feature>
<gene>
    <name evidence="1" type="ORF">B1A_10940</name>
</gene>
<comment type="caution">
    <text evidence="1">The sequence shown here is derived from an EMBL/GenBank/DDBJ whole genome shotgun (WGS) entry which is preliminary data.</text>
</comment>
<dbReference type="PANTHER" id="PTHR10668:SF103">
    <property type="entry name" value="PYRIDINE NUCLEOTIDE-DISULFIDE OXIDOREDUCTASE DOMAIN-CONTAINING PROTEIN 2"/>
    <property type="match status" value="1"/>
</dbReference>
<dbReference type="EMBL" id="AUZX01007797">
    <property type="protein sequence ID" value="EQD58133.1"/>
    <property type="molecule type" value="Genomic_DNA"/>
</dbReference>
<name>T1ANS8_9ZZZZ</name>
<protein>
    <submittedName>
        <fullName evidence="1">Phytoene dehydrogenase-related protein</fullName>
    </submittedName>
</protein>
<evidence type="ECO:0000313" key="1">
    <source>
        <dbReference type="EMBL" id="EQD58133.1"/>
    </source>
</evidence>
<dbReference type="AlphaFoldDB" id="T1ANS8"/>
<accession>T1ANS8</accession>
<sequence>QTRSPSGYYVLSPIYVQCPVPEEHRDGPNAVNEAKEEITETILTLLERYAPNMTRDKIVATYVNTPQDSEFRNMAFVGGNWYGLRESADEWWSKRPLPELARYRTPIDNLYLCNHTSHPGGLCLIAVPYNLMLTYS</sequence>
<proteinExistence type="predicted"/>
<organism evidence="1">
    <name type="scientific">mine drainage metagenome</name>
    <dbReference type="NCBI Taxonomy" id="410659"/>
    <lineage>
        <taxon>unclassified sequences</taxon>
        <taxon>metagenomes</taxon>
        <taxon>ecological metagenomes</taxon>
    </lineage>
</organism>